<feature type="compositionally biased region" description="Polar residues" evidence="7">
    <location>
        <begin position="357"/>
        <end position="374"/>
    </location>
</feature>
<dbReference type="Gene3D" id="1.10.510.10">
    <property type="entry name" value="Transferase(Phosphotransferase) domain 1"/>
    <property type="match status" value="1"/>
</dbReference>
<dbReference type="PANTHER" id="PTHR48016:SF56">
    <property type="entry name" value="MAPKK KINASE"/>
    <property type="match status" value="1"/>
</dbReference>
<feature type="region of interest" description="Disordered" evidence="7">
    <location>
        <begin position="123"/>
        <end position="224"/>
    </location>
</feature>
<keyword evidence="5 6" id="KW-0067">ATP-binding</keyword>
<feature type="compositionally biased region" description="Polar residues" evidence="7">
    <location>
        <begin position="187"/>
        <end position="220"/>
    </location>
</feature>
<accession>A0A8H7V944</accession>
<dbReference type="Pfam" id="PF07647">
    <property type="entry name" value="SAM_2"/>
    <property type="match status" value="1"/>
</dbReference>
<dbReference type="Gene3D" id="3.10.20.90">
    <property type="entry name" value="Phosphatidylinositol 3-kinase Catalytic Subunit, Chain A, domain 1"/>
    <property type="match status" value="1"/>
</dbReference>
<dbReference type="InterPro" id="IPR029071">
    <property type="entry name" value="Ubiquitin-like_domsf"/>
</dbReference>
<dbReference type="InterPro" id="IPR001660">
    <property type="entry name" value="SAM"/>
</dbReference>
<evidence type="ECO:0000259" key="10">
    <source>
        <dbReference type="PROSITE" id="PS50200"/>
    </source>
</evidence>
<evidence type="ECO:0000256" key="3">
    <source>
        <dbReference type="ARBA" id="ARBA00022741"/>
    </source>
</evidence>
<dbReference type="PROSITE" id="PS50105">
    <property type="entry name" value="SAM_DOMAIN"/>
    <property type="match status" value="1"/>
</dbReference>
<feature type="compositionally biased region" description="Low complexity" evidence="7">
    <location>
        <begin position="392"/>
        <end position="405"/>
    </location>
</feature>
<dbReference type="Pfam" id="PF14847">
    <property type="entry name" value="Ras_bdg_2"/>
    <property type="match status" value="1"/>
</dbReference>
<dbReference type="AlphaFoldDB" id="A0A8H7V944"/>
<dbReference type="OrthoDB" id="266718at2759"/>
<keyword evidence="3 6" id="KW-0547">Nucleotide-binding</keyword>
<evidence type="ECO:0000259" key="9">
    <source>
        <dbReference type="PROSITE" id="PS50105"/>
    </source>
</evidence>
<dbReference type="InterPro" id="IPR000719">
    <property type="entry name" value="Prot_kinase_dom"/>
</dbReference>
<dbReference type="InterPro" id="IPR000159">
    <property type="entry name" value="RA_dom"/>
</dbReference>
<dbReference type="EMBL" id="JAEPRD010000034">
    <property type="protein sequence ID" value="KAG2205764.1"/>
    <property type="molecule type" value="Genomic_DNA"/>
</dbReference>
<dbReference type="GO" id="GO:0005524">
    <property type="term" value="F:ATP binding"/>
    <property type="evidence" value="ECO:0007669"/>
    <property type="project" value="UniProtKB-UniRule"/>
</dbReference>
<evidence type="ECO:0000256" key="7">
    <source>
        <dbReference type="SAM" id="MobiDB-lite"/>
    </source>
</evidence>
<dbReference type="Proteomes" id="UP000603453">
    <property type="component" value="Unassembled WGS sequence"/>
</dbReference>
<feature type="region of interest" description="Disordered" evidence="7">
    <location>
        <begin position="1"/>
        <end position="27"/>
    </location>
</feature>
<dbReference type="InterPro" id="IPR029458">
    <property type="entry name" value="Ras-bd_By2"/>
</dbReference>
<evidence type="ECO:0000256" key="2">
    <source>
        <dbReference type="ARBA" id="ARBA00022679"/>
    </source>
</evidence>
<dbReference type="InterPro" id="IPR008271">
    <property type="entry name" value="Ser/Thr_kinase_AS"/>
</dbReference>
<dbReference type="SMART" id="SM00314">
    <property type="entry name" value="RA"/>
    <property type="match status" value="1"/>
</dbReference>
<feature type="region of interest" description="Disordered" evidence="7">
    <location>
        <begin position="486"/>
        <end position="511"/>
    </location>
</feature>
<evidence type="ECO:0000313" key="11">
    <source>
        <dbReference type="EMBL" id="KAG2205764.1"/>
    </source>
</evidence>
<comment type="similarity">
    <text evidence="1">Belongs to the protein kinase superfamily. STE Ser/Thr protein kinase family. MAP kinase kinase kinase subfamily.</text>
</comment>
<reference evidence="11" key="1">
    <citation type="submission" date="2020-12" db="EMBL/GenBank/DDBJ databases">
        <title>Metabolic potential, ecology and presence of endohyphal bacteria is reflected in genomic diversity of Mucoromycotina.</title>
        <authorList>
            <person name="Muszewska A."/>
            <person name="Okrasinska A."/>
            <person name="Steczkiewicz K."/>
            <person name="Drgas O."/>
            <person name="Orlowska M."/>
            <person name="Perlinska-Lenart U."/>
            <person name="Aleksandrzak-Piekarczyk T."/>
            <person name="Szatraj K."/>
            <person name="Zielenkiewicz U."/>
            <person name="Pilsyk S."/>
            <person name="Malc E."/>
            <person name="Mieczkowski P."/>
            <person name="Kruszewska J.S."/>
            <person name="Biernat P."/>
            <person name="Pawlowska J."/>
        </authorList>
    </citation>
    <scope>NUCLEOTIDE SEQUENCE</scope>
    <source>
        <strain evidence="11">WA0000017839</strain>
    </source>
</reference>
<keyword evidence="2" id="KW-0808">Transferase</keyword>
<feature type="domain" description="Protein kinase" evidence="8">
    <location>
        <begin position="637"/>
        <end position="905"/>
    </location>
</feature>
<feature type="domain" description="SAM" evidence="9">
    <location>
        <begin position="41"/>
        <end position="104"/>
    </location>
</feature>
<feature type="compositionally biased region" description="Polar residues" evidence="7">
    <location>
        <begin position="124"/>
        <end position="136"/>
    </location>
</feature>
<dbReference type="InterPro" id="IPR013761">
    <property type="entry name" value="SAM/pointed_sf"/>
</dbReference>
<feature type="compositionally biased region" description="Acidic residues" evidence="7">
    <location>
        <begin position="486"/>
        <end position="497"/>
    </location>
</feature>
<dbReference type="InterPro" id="IPR017441">
    <property type="entry name" value="Protein_kinase_ATP_BS"/>
</dbReference>
<dbReference type="InterPro" id="IPR050538">
    <property type="entry name" value="MAP_kinase_kinase_kinase"/>
</dbReference>
<protein>
    <recommendedName>
        <fullName evidence="13">Pkinase-domain-containing protein</fullName>
    </recommendedName>
</protein>
<feature type="domain" description="Ras-associating" evidence="10">
    <location>
        <begin position="239"/>
        <end position="326"/>
    </location>
</feature>
<feature type="region of interest" description="Disordered" evidence="7">
    <location>
        <begin position="342"/>
        <end position="416"/>
    </location>
</feature>
<comment type="caution">
    <text evidence="11">The sequence shown here is derived from an EMBL/GenBank/DDBJ whole genome shotgun (WGS) entry which is preliminary data.</text>
</comment>
<dbReference type="SUPFAM" id="SSF56112">
    <property type="entry name" value="Protein kinase-like (PK-like)"/>
    <property type="match status" value="1"/>
</dbReference>
<name>A0A8H7V944_9FUNG</name>
<evidence type="ECO:0000256" key="5">
    <source>
        <dbReference type="ARBA" id="ARBA00022840"/>
    </source>
</evidence>
<dbReference type="InterPro" id="IPR011009">
    <property type="entry name" value="Kinase-like_dom_sf"/>
</dbReference>
<dbReference type="PROSITE" id="PS50011">
    <property type="entry name" value="PROTEIN_KINASE_DOM"/>
    <property type="match status" value="1"/>
</dbReference>
<dbReference type="Gene3D" id="1.10.150.50">
    <property type="entry name" value="Transcription Factor, Ets-1"/>
    <property type="match status" value="1"/>
</dbReference>
<evidence type="ECO:0000256" key="1">
    <source>
        <dbReference type="ARBA" id="ARBA00006529"/>
    </source>
</evidence>
<evidence type="ECO:0000256" key="6">
    <source>
        <dbReference type="PROSITE-ProRule" id="PRU10141"/>
    </source>
</evidence>
<dbReference type="Pfam" id="PF00069">
    <property type="entry name" value="Pkinase"/>
    <property type="match status" value="1"/>
</dbReference>
<evidence type="ECO:0000259" key="8">
    <source>
        <dbReference type="PROSITE" id="PS50011"/>
    </source>
</evidence>
<dbReference type="SUPFAM" id="SSF54236">
    <property type="entry name" value="Ubiquitin-like"/>
    <property type="match status" value="1"/>
</dbReference>
<proteinExistence type="inferred from homology"/>
<evidence type="ECO:0008006" key="13">
    <source>
        <dbReference type="Google" id="ProtNLM"/>
    </source>
</evidence>
<dbReference type="GO" id="GO:0004709">
    <property type="term" value="F:MAP kinase kinase kinase activity"/>
    <property type="evidence" value="ECO:0007669"/>
    <property type="project" value="UniProtKB-ARBA"/>
</dbReference>
<dbReference type="PANTHER" id="PTHR48016">
    <property type="entry name" value="MAP KINASE KINASE KINASE SSK2-RELATED-RELATED"/>
    <property type="match status" value="1"/>
</dbReference>
<sequence>MSIPLQPSSPSARQLRQPSPTSPSYAEHQYKRNLLDDVKLWSESKVTDWLCNQSLGRFSQKFIEHNITGSVLLDLDYESIKAMDIKTVGERVRLLVAIKSLRQECYLAASLAARTPTRLHHNLDSSMRQGFMTPTNDSKHEGFNVTTEKISKSSETSSAKSLLNRSNSFSRFLGRSESKRSQRKEASQQQQLNNTSVSNLQSGPPQQNSDIYSLNPSSPKMMQKRNSLEGGIMSMEKVKQTCVKVFGEDGQTRIVNVHTASEAKAIMAKVLHKFGIDESSADSYCIFVGSSTNGEARALSDQELIDICRSTDRPEKERLILRKRHLYPTHEEFKRKGTINANRRQQYQQKDDIAGSKPSSPLYNGGWSQQSLPTLNKPDYISNRSSRVGSFRSQNTTTLSSSNSTRGRRRFFGERPPSEVISSNLQSFFPNHNPEILETAGIKAQRLSMTRRNSALSRMEPRNYRNSVLPELVSVLGVDLDKFLEEEEEEHDDDDYDSFLSSISSDDSDEEEEVAVETKQINDTPTTHLDLVDDDVPVHPAELSAVLPSSNHLDMTVPSVNQRRSSSLFYLNEYKSYKPAIEDTKEISEEEPTTPKKLETPESAVITSPAIPTIPVIREPAVTTPTTIRPKHPPETWMKGSLIGRGTFGDVYLGLNPISGELMAVKQVELPVENSATEERKKLMVEALRREIGLLRELEHENIVQYLGSQTDDCYFSIFLEYVPGGSVAGLLSSYGAFQEPLVKSFVRQILKGLNYLHEKDIVHRDIKGANVLVDNKGGVKITDFGISKKVEENIILQGQTANAAHRPSLQGSIYWMAPEVVKQTQYTRKADIWSLGCMVVEMFTGDHPFPEFSQMQAIFQIGCYTAPNIPTNLSKDAQDFLKCTFQLKHEERPSAKELLKHPFLFEEPLFEEELDP</sequence>
<dbReference type="SMART" id="SM00454">
    <property type="entry name" value="SAM"/>
    <property type="match status" value="1"/>
</dbReference>
<evidence type="ECO:0000256" key="4">
    <source>
        <dbReference type="ARBA" id="ARBA00022777"/>
    </source>
</evidence>
<keyword evidence="12" id="KW-1185">Reference proteome</keyword>
<dbReference type="PROSITE" id="PS00107">
    <property type="entry name" value="PROTEIN_KINASE_ATP"/>
    <property type="match status" value="1"/>
</dbReference>
<dbReference type="FunFam" id="3.30.200.20:FF:000387">
    <property type="entry name" value="Serine/threonine-protein kinase STE11"/>
    <property type="match status" value="1"/>
</dbReference>
<evidence type="ECO:0000313" key="12">
    <source>
        <dbReference type="Proteomes" id="UP000603453"/>
    </source>
</evidence>
<dbReference type="PROSITE" id="PS00108">
    <property type="entry name" value="PROTEIN_KINASE_ST"/>
    <property type="match status" value="1"/>
</dbReference>
<keyword evidence="4" id="KW-0418">Kinase</keyword>
<organism evidence="11 12">
    <name type="scientific">Mucor saturninus</name>
    <dbReference type="NCBI Taxonomy" id="64648"/>
    <lineage>
        <taxon>Eukaryota</taxon>
        <taxon>Fungi</taxon>
        <taxon>Fungi incertae sedis</taxon>
        <taxon>Mucoromycota</taxon>
        <taxon>Mucoromycotina</taxon>
        <taxon>Mucoromycetes</taxon>
        <taxon>Mucorales</taxon>
        <taxon>Mucorineae</taxon>
        <taxon>Mucoraceae</taxon>
        <taxon>Mucor</taxon>
    </lineage>
</organism>
<feature type="compositionally biased region" description="Polar residues" evidence="7">
    <location>
        <begin position="1"/>
        <end position="24"/>
    </location>
</feature>
<dbReference type="SMART" id="SM01304">
    <property type="entry name" value="Ras_bdg_2"/>
    <property type="match status" value="1"/>
</dbReference>
<dbReference type="SUPFAM" id="SSF47769">
    <property type="entry name" value="SAM/Pointed domain"/>
    <property type="match status" value="1"/>
</dbReference>
<dbReference type="PROSITE" id="PS50200">
    <property type="entry name" value="RA"/>
    <property type="match status" value="1"/>
</dbReference>
<feature type="binding site" evidence="6">
    <location>
        <position position="666"/>
    </location>
    <ligand>
        <name>ATP</name>
        <dbReference type="ChEBI" id="CHEBI:30616"/>
    </ligand>
</feature>
<dbReference type="FunFam" id="1.10.510.10:FF:000334">
    <property type="entry name" value="Serine/threonine-protein kinase STE11"/>
    <property type="match status" value="1"/>
</dbReference>
<gene>
    <name evidence="11" type="ORF">INT47_003947</name>
</gene>
<feature type="compositionally biased region" description="Basic and acidic residues" evidence="7">
    <location>
        <begin position="174"/>
        <end position="186"/>
    </location>
</feature>
<dbReference type="SMART" id="SM00220">
    <property type="entry name" value="S_TKc"/>
    <property type="match status" value="1"/>
</dbReference>